<dbReference type="AlphaFoldDB" id="A0A7S4HCI1"/>
<organism evidence="1">
    <name type="scientific">Prymnesium polylepis</name>
    <dbReference type="NCBI Taxonomy" id="72548"/>
    <lineage>
        <taxon>Eukaryota</taxon>
        <taxon>Haptista</taxon>
        <taxon>Haptophyta</taxon>
        <taxon>Prymnesiophyceae</taxon>
        <taxon>Prymnesiales</taxon>
        <taxon>Prymnesiaceae</taxon>
        <taxon>Prymnesium</taxon>
    </lineage>
</organism>
<name>A0A7S4HCI1_9EUKA</name>
<dbReference type="EMBL" id="HBKO01000790">
    <property type="protein sequence ID" value="CAE2195052.1"/>
    <property type="molecule type" value="Transcribed_RNA"/>
</dbReference>
<accession>A0A7S4HCI1</accession>
<reference evidence="1" key="1">
    <citation type="submission" date="2021-01" db="EMBL/GenBank/DDBJ databases">
        <authorList>
            <person name="Corre E."/>
            <person name="Pelletier E."/>
            <person name="Niang G."/>
            <person name="Scheremetjew M."/>
            <person name="Finn R."/>
            <person name="Kale V."/>
            <person name="Holt S."/>
            <person name="Cochrane G."/>
            <person name="Meng A."/>
            <person name="Brown T."/>
            <person name="Cohen L."/>
        </authorList>
    </citation>
    <scope>NUCLEOTIDE SEQUENCE</scope>
    <source>
        <strain evidence="1">UIO037</strain>
    </source>
</reference>
<evidence type="ECO:0000313" key="1">
    <source>
        <dbReference type="EMBL" id="CAE2195052.1"/>
    </source>
</evidence>
<protein>
    <submittedName>
        <fullName evidence="1">Uncharacterized protein</fullName>
    </submittedName>
</protein>
<gene>
    <name evidence="1" type="ORF">CPOL0286_LOCUS405</name>
</gene>
<proteinExistence type="predicted"/>
<sequence>MAVYTASCAYRSCSMGDRLVGGSAVMAKRSQSATSELLARRHLLVEGFSRTTADAVGSAFEGALVADAVVGRGICFDQGQRNRRDGAKKVTRYQIVCVVTVIIGTH</sequence>